<keyword evidence="5" id="KW-0677">Repeat</keyword>
<dbReference type="PANTHER" id="PTHR45624:SF1">
    <property type="entry name" value="SD08189P"/>
    <property type="match status" value="1"/>
</dbReference>
<dbReference type="GO" id="GO:0005289">
    <property type="term" value="F:high-affinity L-arginine transmembrane transporter activity"/>
    <property type="evidence" value="ECO:0007669"/>
    <property type="project" value="TreeGrafter"/>
</dbReference>
<evidence type="ECO:0000256" key="2">
    <source>
        <dbReference type="ARBA" id="ARBA00006375"/>
    </source>
</evidence>
<evidence type="ECO:0000256" key="7">
    <source>
        <dbReference type="ARBA" id="ARBA00023128"/>
    </source>
</evidence>
<protein>
    <submittedName>
        <fullName evidence="12">AAEL002985-PB</fullName>
    </submittedName>
</protein>
<evidence type="ECO:0000256" key="5">
    <source>
        <dbReference type="ARBA" id="ARBA00022737"/>
    </source>
</evidence>
<evidence type="ECO:0000256" key="11">
    <source>
        <dbReference type="SAM" id="Phobius"/>
    </source>
</evidence>
<evidence type="ECO:0000256" key="1">
    <source>
        <dbReference type="ARBA" id="ARBA00004225"/>
    </source>
</evidence>
<dbReference type="PhylomeDB" id="J9HS82"/>
<dbReference type="InterPro" id="IPR018108">
    <property type="entry name" value="MCP_transmembrane"/>
</dbReference>
<keyword evidence="8 9" id="KW-0472">Membrane</keyword>
<evidence type="ECO:0000256" key="10">
    <source>
        <dbReference type="RuleBase" id="RU000488"/>
    </source>
</evidence>
<evidence type="ECO:0000256" key="3">
    <source>
        <dbReference type="ARBA" id="ARBA00022448"/>
    </source>
</evidence>
<reference evidence="12" key="1">
    <citation type="submission" date="2005-10" db="EMBL/GenBank/DDBJ databases">
        <authorList>
            <person name="Loftus B.J."/>
            <person name="Nene V.M."/>
            <person name="Hannick L.I."/>
            <person name="Bidwell S."/>
            <person name="Haas B."/>
            <person name="Amedeo P."/>
            <person name="Orvis J."/>
            <person name="Wortman J.R."/>
            <person name="White O.R."/>
            <person name="Salzberg S."/>
            <person name="Shumway M."/>
            <person name="Koo H."/>
            <person name="Zhao Y."/>
            <person name="Holmes M."/>
            <person name="Miller J."/>
            <person name="Schatz M."/>
            <person name="Pop M."/>
            <person name="Pai G."/>
            <person name="Utterback T."/>
            <person name="Rogers Y.-H."/>
            <person name="Kravitz S."/>
            <person name="Fraser C.M."/>
        </authorList>
    </citation>
    <scope>NUCLEOTIDE SEQUENCE</scope>
    <source>
        <strain evidence="12">Liverpool</strain>
    </source>
</reference>
<feature type="transmembrane region" description="Helical" evidence="11">
    <location>
        <begin position="64"/>
        <end position="85"/>
    </location>
</feature>
<organism evidence="12 13">
    <name type="scientific">Aedes aegypti</name>
    <name type="common">Yellowfever mosquito</name>
    <name type="synonym">Culex aegypti</name>
    <dbReference type="NCBI Taxonomy" id="7159"/>
    <lineage>
        <taxon>Eukaryota</taxon>
        <taxon>Metazoa</taxon>
        <taxon>Ecdysozoa</taxon>
        <taxon>Arthropoda</taxon>
        <taxon>Hexapoda</taxon>
        <taxon>Insecta</taxon>
        <taxon>Pterygota</taxon>
        <taxon>Neoptera</taxon>
        <taxon>Endopterygota</taxon>
        <taxon>Diptera</taxon>
        <taxon>Nematocera</taxon>
        <taxon>Culicoidea</taxon>
        <taxon>Culicidae</taxon>
        <taxon>Culicinae</taxon>
        <taxon>Aedini</taxon>
        <taxon>Aedes</taxon>
        <taxon>Stegomyia</taxon>
    </lineage>
</organism>
<feature type="repeat" description="Solcar" evidence="9">
    <location>
        <begin position="102"/>
        <end position="185"/>
    </location>
</feature>
<keyword evidence="3 10" id="KW-0813">Transport</keyword>
<evidence type="ECO:0000256" key="9">
    <source>
        <dbReference type="PROSITE-ProRule" id="PRU00282"/>
    </source>
</evidence>
<name>J9HS82_AEDAE</name>
<gene>
    <name evidence="12" type="ORF">AaeL_AAEL002985</name>
</gene>
<dbReference type="OMA" id="WVTATPF"/>
<keyword evidence="7" id="KW-0496">Mitochondrion</keyword>
<reference evidence="12" key="3">
    <citation type="submission" date="2012-09" db="EMBL/GenBank/DDBJ databases">
        <authorList>
            <consortium name="VectorBase"/>
        </authorList>
    </citation>
    <scope>NUCLEOTIDE SEQUENCE</scope>
    <source>
        <strain evidence="12">Liverpool</strain>
    </source>
</reference>
<dbReference type="GO" id="GO:1990575">
    <property type="term" value="P:mitochondrial L-ornithine transmembrane transport"/>
    <property type="evidence" value="ECO:0007669"/>
    <property type="project" value="TreeGrafter"/>
</dbReference>
<evidence type="ECO:0000256" key="4">
    <source>
        <dbReference type="ARBA" id="ARBA00022692"/>
    </source>
</evidence>
<dbReference type="PANTHER" id="PTHR45624">
    <property type="entry name" value="MITOCHONDRIAL BASIC AMINO ACIDS TRANSPORTER-RELATED"/>
    <property type="match status" value="1"/>
</dbReference>
<feature type="transmembrane region" description="Helical" evidence="11">
    <location>
        <begin position="210"/>
        <end position="230"/>
    </location>
</feature>
<dbReference type="FunFam" id="1.50.40.10:FF:000120">
    <property type="entry name" value="Uncharacterized protein, isoform A"/>
    <property type="match status" value="1"/>
</dbReference>
<proteinExistence type="inferred from homology"/>
<dbReference type="Pfam" id="PF00153">
    <property type="entry name" value="Mito_carr"/>
    <property type="match status" value="3"/>
</dbReference>
<evidence type="ECO:0000313" key="13">
    <source>
        <dbReference type="Proteomes" id="UP000682892"/>
    </source>
</evidence>
<dbReference type="EMBL" id="CH477259">
    <property type="protein sequence ID" value="EJY57448.1"/>
    <property type="molecule type" value="Genomic_DNA"/>
</dbReference>
<dbReference type="Proteomes" id="UP000682892">
    <property type="component" value="Unassembled WGS sequence"/>
</dbReference>
<dbReference type="GO" id="GO:0031966">
    <property type="term" value="C:mitochondrial membrane"/>
    <property type="evidence" value="ECO:0007669"/>
    <property type="project" value="UniProtKB-SubCell"/>
</dbReference>
<keyword evidence="6 11" id="KW-1133">Transmembrane helix</keyword>
<evidence type="ECO:0000313" key="12">
    <source>
        <dbReference type="EMBL" id="EJY57448.1"/>
    </source>
</evidence>
<feature type="repeat" description="Solcar" evidence="9">
    <location>
        <begin position="210"/>
        <end position="296"/>
    </location>
</feature>
<evidence type="ECO:0000256" key="6">
    <source>
        <dbReference type="ARBA" id="ARBA00022989"/>
    </source>
</evidence>
<comment type="subcellular location">
    <subcellularLocation>
        <location evidence="1">Mitochondrion membrane</location>
        <topology evidence="1">Multi-pass membrane protein</topology>
    </subcellularLocation>
</comment>
<dbReference type="PaxDb" id="7159-AAEL002985-PB"/>
<dbReference type="InterPro" id="IPR050567">
    <property type="entry name" value="Mitochondrial_Carrier"/>
</dbReference>
<dbReference type="VEuPathDB" id="VectorBase:AAEL015609"/>
<evidence type="ECO:0000256" key="8">
    <source>
        <dbReference type="ARBA" id="ARBA00023136"/>
    </source>
</evidence>
<feature type="repeat" description="Solcar" evidence="9">
    <location>
        <begin position="6"/>
        <end position="88"/>
    </location>
</feature>
<keyword evidence="4 9" id="KW-0812">Transmembrane</keyword>
<comment type="similarity">
    <text evidence="2 10">Belongs to the mitochondrial carrier (TC 2.A.29) family.</text>
</comment>
<reference evidence="12" key="2">
    <citation type="journal article" date="2007" name="Science">
        <title>Genome sequence of Aedes aegypti, a major arbovirus vector.</title>
        <authorList>
            <person name="Nene V."/>
            <person name="Wortman J.R."/>
            <person name="Lawson D."/>
            <person name="Haas B."/>
            <person name="Kodira C."/>
            <person name="Tu Z.J."/>
            <person name="Loftus B."/>
            <person name="Xi Z."/>
            <person name="Megy K."/>
            <person name="Grabherr M."/>
            <person name="Ren Q."/>
            <person name="Zdobnov E.M."/>
            <person name="Lobo N.F."/>
            <person name="Campbell K.S."/>
            <person name="Brown S.E."/>
            <person name="Bonaldo M.F."/>
            <person name="Zhu J."/>
            <person name="Sinkins S.P."/>
            <person name="Hogenkamp D.G."/>
            <person name="Amedeo P."/>
            <person name="Arensburger P."/>
            <person name="Atkinson P.W."/>
            <person name="Bidwell S."/>
            <person name="Biedler J."/>
            <person name="Birney E."/>
            <person name="Bruggner R.V."/>
            <person name="Costas J."/>
            <person name="Coy M.R."/>
            <person name="Crabtree J."/>
            <person name="Crawford M."/>
            <person name="Debruyn B."/>
            <person name="Decaprio D."/>
            <person name="Eiglmeier K."/>
            <person name="Eisenstadt E."/>
            <person name="El-Dorry H."/>
            <person name="Gelbart W.M."/>
            <person name="Gomes S.L."/>
            <person name="Hammond M."/>
            <person name="Hannick L.I."/>
            <person name="Hogan J.R."/>
            <person name="Holmes M.H."/>
            <person name="Jaffe D."/>
            <person name="Johnston J.S."/>
            <person name="Kennedy R.C."/>
            <person name="Koo H."/>
            <person name="Kravitz S."/>
            <person name="Kriventseva E.V."/>
            <person name="Kulp D."/>
            <person name="Labutti K."/>
            <person name="Lee E."/>
            <person name="Li S."/>
            <person name="Lovin D.D."/>
            <person name="Mao C."/>
            <person name="Mauceli E."/>
            <person name="Menck C.F."/>
            <person name="Miller J.R."/>
            <person name="Montgomery P."/>
            <person name="Mori A."/>
            <person name="Nascimento A.L."/>
            <person name="Naveira H.F."/>
            <person name="Nusbaum C."/>
            <person name="O'leary S."/>
            <person name="Orvis J."/>
            <person name="Pertea M."/>
            <person name="Quesneville H."/>
            <person name="Reidenbach K.R."/>
            <person name="Rogers Y.H."/>
            <person name="Roth C.W."/>
            <person name="Schneider J.R."/>
            <person name="Schatz M."/>
            <person name="Shumway M."/>
            <person name="Stanke M."/>
            <person name="Stinson E.O."/>
            <person name="Tubio J.M."/>
            <person name="Vanzee J.P."/>
            <person name="Verjovski-Almeida S."/>
            <person name="Werner D."/>
            <person name="White O."/>
            <person name="Wyder S."/>
            <person name="Zeng Q."/>
            <person name="Zhao Q."/>
            <person name="Zhao Y."/>
            <person name="Hill C.A."/>
            <person name="Raikhel A.S."/>
            <person name="Soares M.B."/>
            <person name="Knudson D.L."/>
            <person name="Lee N.H."/>
            <person name="Galagan J."/>
            <person name="Salzberg S.L."/>
            <person name="Paulsen I.T."/>
            <person name="Dimopoulos G."/>
            <person name="Collins F.H."/>
            <person name="Birren B."/>
            <person name="Fraser-Liggett C.M."/>
            <person name="Severson D.W."/>
        </authorList>
    </citation>
    <scope>NUCLEOTIDE SEQUENCE [LARGE SCALE GENOMIC DNA]</scope>
    <source>
        <strain evidence="12">Liverpool</strain>
    </source>
</reference>
<dbReference type="HOGENOM" id="CLU_015166_16_1_1"/>
<dbReference type="PROSITE" id="PS50920">
    <property type="entry name" value="SOLCAR"/>
    <property type="match status" value="3"/>
</dbReference>
<sequence length="311" mass="35255">MQLITYDFISGCFGGNVLRACGILVGHPLDTIKTWQQFSNHKIRASVYNIIVRHNGVGGFYKGMFFPLITSGALNSVVFAVYGEYMRQLQAQCKTERERQQSWPKHVLLAGSVAGVTQVFLGCPIEVVKVRLQTLRYIGRPWRCLMDIHRLEGLSGIYRGITPMMLRDVLPYGIYMLVYEYMLGIEERLHRVKRDRLSSGSGGMVVSSPYEASLIAMAGAMAGIISWMFIVPFDVVKTVMQSETDPTVHKNMLHCFRTLIDRHGWRTLFRGSFMVIARAAPVNSITFLGYEWCLGQCHKFFGNADNRSCWS</sequence>
<dbReference type="SUPFAM" id="SSF103506">
    <property type="entry name" value="Mitochondrial carrier"/>
    <property type="match status" value="1"/>
</dbReference>
<dbReference type="AlphaFoldDB" id="J9HS82"/>
<feature type="transmembrane region" description="Helical" evidence="11">
    <location>
        <begin position="106"/>
        <end position="127"/>
    </location>
</feature>
<accession>J9HS82</accession>
<dbReference type="Gene3D" id="1.50.40.10">
    <property type="entry name" value="Mitochondrial carrier domain"/>
    <property type="match status" value="1"/>
</dbReference>
<dbReference type="InterPro" id="IPR023395">
    <property type="entry name" value="MCP_dom_sf"/>
</dbReference>